<organism evidence="2 3">
    <name type="scientific">Polycladomyces subterraneus</name>
    <dbReference type="NCBI Taxonomy" id="1016997"/>
    <lineage>
        <taxon>Bacteria</taxon>
        <taxon>Bacillati</taxon>
        <taxon>Bacillota</taxon>
        <taxon>Bacilli</taxon>
        <taxon>Bacillales</taxon>
        <taxon>Thermoactinomycetaceae</taxon>
        <taxon>Polycladomyces</taxon>
    </lineage>
</organism>
<keyword evidence="2" id="KW-0808">Transferase</keyword>
<gene>
    <name evidence="2" type="ORF">NWF35_05855</name>
</gene>
<dbReference type="CDD" id="cd02440">
    <property type="entry name" value="AdoMet_MTases"/>
    <property type="match status" value="1"/>
</dbReference>
<evidence type="ECO:0000313" key="3">
    <source>
        <dbReference type="Proteomes" id="UP001174196"/>
    </source>
</evidence>
<dbReference type="InterPro" id="IPR013216">
    <property type="entry name" value="Methyltransf_11"/>
</dbReference>
<accession>A0ABT8IKW4</accession>
<comment type="caution">
    <text evidence="2">The sequence shown here is derived from an EMBL/GenBank/DDBJ whole genome shotgun (WGS) entry which is preliminary data.</text>
</comment>
<feature type="domain" description="Methyltransferase type 11" evidence="1">
    <location>
        <begin position="2"/>
        <end position="83"/>
    </location>
</feature>
<keyword evidence="2" id="KW-0489">Methyltransferase</keyword>
<protein>
    <submittedName>
        <fullName evidence="2">Class I SAM-dependent methyltransferase</fullName>
    </submittedName>
</protein>
<dbReference type="InterPro" id="IPR029063">
    <property type="entry name" value="SAM-dependent_MTases_sf"/>
</dbReference>
<name>A0ABT8IKW4_9BACL</name>
<evidence type="ECO:0000313" key="2">
    <source>
        <dbReference type="EMBL" id="MDN4593433.1"/>
    </source>
</evidence>
<keyword evidence="3" id="KW-1185">Reference proteome</keyword>
<dbReference type="EMBL" id="JANRHH010000028">
    <property type="protein sequence ID" value="MDN4593433.1"/>
    <property type="molecule type" value="Genomic_DNA"/>
</dbReference>
<dbReference type="SUPFAM" id="SSF53335">
    <property type="entry name" value="S-adenosyl-L-methionine-dependent methyltransferases"/>
    <property type="match status" value="1"/>
</dbReference>
<dbReference type="Gene3D" id="3.40.50.150">
    <property type="entry name" value="Vaccinia Virus protein VP39"/>
    <property type="match status" value="1"/>
</dbReference>
<dbReference type="GO" id="GO:0032259">
    <property type="term" value="P:methylation"/>
    <property type="evidence" value="ECO:0007669"/>
    <property type="project" value="UniProtKB-KW"/>
</dbReference>
<dbReference type="RefSeq" id="WP_301238154.1">
    <property type="nucleotide sequence ID" value="NZ_JANRHH010000028.1"/>
</dbReference>
<dbReference type="Pfam" id="PF08241">
    <property type="entry name" value="Methyltransf_11"/>
    <property type="match status" value="1"/>
</dbReference>
<dbReference type="Proteomes" id="UP001174196">
    <property type="component" value="Unassembled WGS sequence"/>
</dbReference>
<sequence>MAAAGGKVTVLDISENQLRQDRFVAEREGLSIRTVKGDMTNLEAFCDEEFDLIIHPVSNLFVKDIQKVWNEIFRVLKQGGTLISGFMNPVFFDWEL</sequence>
<dbReference type="GO" id="GO:0008168">
    <property type="term" value="F:methyltransferase activity"/>
    <property type="evidence" value="ECO:0007669"/>
    <property type="project" value="UniProtKB-KW"/>
</dbReference>
<reference evidence="2" key="1">
    <citation type="submission" date="2022-08" db="EMBL/GenBank/DDBJ databases">
        <title>Polycladomyces zharkentsis sp. nov., a novel thermophilic CMC and starch-degrading bacterium isolated from a geothermal spring in Kazakhstan.</title>
        <authorList>
            <person name="Mashzhan A."/>
            <person name="Kistaubaeva A."/>
            <person name="Javier-Lopez R."/>
            <person name="Birkeland N.-K."/>
        </authorList>
    </citation>
    <scope>NUCLEOTIDE SEQUENCE</scope>
    <source>
        <strain evidence="2">KSR 13</strain>
    </source>
</reference>
<evidence type="ECO:0000259" key="1">
    <source>
        <dbReference type="Pfam" id="PF08241"/>
    </source>
</evidence>
<proteinExistence type="predicted"/>